<dbReference type="RefSeq" id="WP_032536248.1">
    <property type="nucleotide sequence ID" value="NZ_CP036546.1"/>
</dbReference>
<proteinExistence type="predicted"/>
<dbReference type="InterPro" id="IPR016039">
    <property type="entry name" value="Thiolase-like"/>
</dbReference>
<protein>
    <submittedName>
        <fullName evidence="5">Ketoacyl-ACP synthase III</fullName>
    </submittedName>
</protein>
<sequence>MKLLFHNKRISGILTVLPEKEVLFEDEMDNYNFSHAKSLKLKLAMGYNKHRIVEKGVCVSDLCCYGLDYLITNKRIEKEEIDALVLVTQSPDHFMPPTSNIIQGKLGLKKDMICLDINQGCAGFIIGLIQSFMLLDQPEVNKVILLNADVLSQKVSKRDRNSNPLIGDGASITIVERSYYESLIYGRLQMDGSRADALIIPAGGFREPSSTETAVMKEDISGNFRSKDNLVMKGDEVFNFVQLEVPPMIKALLNDASIDKDLVDYYMFHQPNRFMLHKLADKIGVSHKKLPSNVVENFGNASGVSIPTNITFNLGEKLLNEELNLCFAGFGVGLTWGSLLMKVGNLSFCEQINY</sequence>
<dbReference type="PANTHER" id="PTHR34069">
    <property type="entry name" value="3-OXOACYL-[ACYL-CARRIER-PROTEIN] SYNTHASE 3"/>
    <property type="match status" value="1"/>
</dbReference>
<dbReference type="Pfam" id="PF08545">
    <property type="entry name" value="ACP_syn_III"/>
    <property type="match status" value="1"/>
</dbReference>
<dbReference type="EMBL" id="CP036546">
    <property type="protein sequence ID" value="QCQ45693.1"/>
    <property type="molecule type" value="Genomic_DNA"/>
</dbReference>
<dbReference type="SUPFAM" id="SSF53901">
    <property type="entry name" value="Thiolase-like"/>
    <property type="match status" value="1"/>
</dbReference>
<feature type="domain" description="Beta-ketoacyl-[acyl-carrier-protein] synthase III N-terminal" evidence="4">
    <location>
        <begin position="115"/>
        <end position="184"/>
    </location>
</feature>
<keyword evidence="1" id="KW-0808">Transferase</keyword>
<reference evidence="5 6" key="1">
    <citation type="submission" date="2019-03" db="EMBL/GenBank/DDBJ databases">
        <title>Complete genome assembly of MDR B. fragilis.</title>
        <authorList>
            <person name="Sydenham T.V."/>
            <person name="Hasman H."/>
            <person name="Justesen U.S."/>
        </authorList>
    </citation>
    <scope>NUCLEOTIDE SEQUENCE [LARGE SCALE GENOMIC DNA]</scope>
    <source>
        <strain evidence="5 6">DCMSKEJBY0001B</strain>
    </source>
</reference>
<dbReference type="AlphaFoldDB" id="A0AAE6ETE2"/>
<name>A0AAE6ETE2_BACFG</name>
<dbReference type="InterPro" id="IPR013751">
    <property type="entry name" value="ACP_syn_III_N"/>
</dbReference>
<gene>
    <name evidence="5" type="ORF">EC80_012920</name>
</gene>
<evidence type="ECO:0000259" key="3">
    <source>
        <dbReference type="Pfam" id="PF08541"/>
    </source>
</evidence>
<evidence type="ECO:0000313" key="5">
    <source>
        <dbReference type="EMBL" id="QCQ45693.1"/>
    </source>
</evidence>
<dbReference type="GO" id="GO:0006633">
    <property type="term" value="P:fatty acid biosynthetic process"/>
    <property type="evidence" value="ECO:0007669"/>
    <property type="project" value="InterPro"/>
</dbReference>
<keyword evidence="2" id="KW-0012">Acyltransferase</keyword>
<dbReference type="GO" id="GO:0044550">
    <property type="term" value="P:secondary metabolite biosynthetic process"/>
    <property type="evidence" value="ECO:0007669"/>
    <property type="project" value="TreeGrafter"/>
</dbReference>
<evidence type="ECO:0000256" key="1">
    <source>
        <dbReference type="ARBA" id="ARBA00022679"/>
    </source>
</evidence>
<dbReference type="Gene3D" id="3.40.47.10">
    <property type="match status" value="1"/>
</dbReference>
<evidence type="ECO:0000313" key="6">
    <source>
        <dbReference type="Proteomes" id="UP000036847"/>
    </source>
</evidence>
<dbReference type="InterPro" id="IPR013747">
    <property type="entry name" value="ACP_syn_III_C"/>
</dbReference>
<dbReference type="Proteomes" id="UP000036847">
    <property type="component" value="Chromosome"/>
</dbReference>
<dbReference type="GO" id="GO:0004315">
    <property type="term" value="F:3-oxoacyl-[acyl-carrier-protein] synthase activity"/>
    <property type="evidence" value="ECO:0007669"/>
    <property type="project" value="InterPro"/>
</dbReference>
<accession>A0AAE6ETE2</accession>
<evidence type="ECO:0000259" key="4">
    <source>
        <dbReference type="Pfam" id="PF08545"/>
    </source>
</evidence>
<dbReference type="PANTHER" id="PTHR34069:SF2">
    <property type="entry name" value="BETA-KETOACYL-[ACYL-CARRIER-PROTEIN] SYNTHASE III"/>
    <property type="match status" value="1"/>
</dbReference>
<dbReference type="Pfam" id="PF08541">
    <property type="entry name" value="ACP_syn_III_C"/>
    <property type="match status" value="1"/>
</dbReference>
<organism evidence="5 6">
    <name type="scientific">Bacteroides fragilis</name>
    <dbReference type="NCBI Taxonomy" id="817"/>
    <lineage>
        <taxon>Bacteria</taxon>
        <taxon>Pseudomonadati</taxon>
        <taxon>Bacteroidota</taxon>
        <taxon>Bacteroidia</taxon>
        <taxon>Bacteroidales</taxon>
        <taxon>Bacteroidaceae</taxon>
        <taxon>Bacteroides</taxon>
    </lineage>
</organism>
<feature type="domain" description="Beta-ketoacyl-[acyl-carrier-protein] synthase III C-terminal" evidence="3">
    <location>
        <begin position="253"/>
        <end position="342"/>
    </location>
</feature>
<evidence type="ECO:0000256" key="2">
    <source>
        <dbReference type="ARBA" id="ARBA00023315"/>
    </source>
</evidence>